<evidence type="ECO:0000256" key="6">
    <source>
        <dbReference type="ARBA" id="ARBA00022737"/>
    </source>
</evidence>
<keyword evidence="5" id="KW-0964">Secreted</keyword>
<keyword evidence="6" id="KW-0677">Repeat</keyword>
<comment type="function">
    <text evidence="2">Could be a virulence factor.</text>
</comment>
<evidence type="ECO:0000313" key="12">
    <source>
        <dbReference type="Proteomes" id="UP000444401"/>
    </source>
</evidence>
<dbReference type="CDD" id="cd09140">
    <property type="entry name" value="PLDc_vPLD1_2_like_bac_1"/>
    <property type="match status" value="1"/>
</dbReference>
<sequence length="472" mass="54667">MQQAMLKARHRIFLVGWDFDTRIHLALGRRWFHRILRRNYPRRLGSFLMWLARHRDGLEIRVLKWSLGLFQFFARGYMLVDLARMAAHKGITFKFDTHHPVGCSHHQKIAVIDDKLAVCGGIDMTQDRWDTREHLERDRRRRRPHGRRYGPWHDATMMFEGEAARVLGILSRERWERAGGENLDQVSIPGESLWPDALSVQFEDVELGIARTRARYDGLERVCEIEELLLAQIARARRFIYSENQYFTSRRIAEAIGERLSEDDPPEIVMVQPKTAEGWLEQQAMDHARVRMIECLAEFDHKDRFRIYVPHTGDTPIYVHAKVTIIDDEILRIGSANFNNRSMGLDSECDVFIDCRRPANGHAGPAIAALRHSLLGEHCGLEAEEVARLLERDPSMHRLIAEHGQGEDRSLRAYDVPDLNGVEDTLAESGMLDPERPDEMFEPFAKGGLFRKGSMLRRAARRAKRTRKRIGL</sequence>
<dbReference type="SMART" id="SM00155">
    <property type="entry name" value="PLDc"/>
    <property type="match status" value="2"/>
</dbReference>
<dbReference type="InterPro" id="IPR025202">
    <property type="entry name" value="PLD-like_dom"/>
</dbReference>
<name>A0ABW9UUB6_9SPHN</name>
<feature type="domain" description="PLD phosphodiesterase" evidence="10">
    <location>
        <begin position="315"/>
        <end position="342"/>
    </location>
</feature>
<evidence type="ECO:0000256" key="9">
    <source>
        <dbReference type="ARBA" id="ARBA00029594"/>
    </source>
</evidence>
<dbReference type="PANTHER" id="PTHR18896:SF76">
    <property type="entry name" value="PHOSPHOLIPASE"/>
    <property type="match status" value="1"/>
</dbReference>
<comment type="catalytic activity">
    <reaction evidence="1">
        <text>a 1,2-diacyl-sn-glycero-3-phosphocholine + H2O = a 1,2-diacyl-sn-glycero-3-phosphate + choline + H(+)</text>
        <dbReference type="Rhea" id="RHEA:14445"/>
        <dbReference type="ChEBI" id="CHEBI:15354"/>
        <dbReference type="ChEBI" id="CHEBI:15377"/>
        <dbReference type="ChEBI" id="CHEBI:15378"/>
        <dbReference type="ChEBI" id="CHEBI:57643"/>
        <dbReference type="ChEBI" id="CHEBI:58608"/>
        <dbReference type="EC" id="3.1.4.4"/>
    </reaction>
</comment>
<organism evidence="11 12">
    <name type="scientific">Pelagerythrobacter marinus</name>
    <dbReference type="NCBI Taxonomy" id="538382"/>
    <lineage>
        <taxon>Bacteria</taxon>
        <taxon>Pseudomonadati</taxon>
        <taxon>Pseudomonadota</taxon>
        <taxon>Alphaproteobacteria</taxon>
        <taxon>Sphingomonadales</taxon>
        <taxon>Erythrobacteraceae</taxon>
        <taxon>Pelagerythrobacter</taxon>
    </lineage>
</organism>
<dbReference type="SUPFAM" id="SSF56024">
    <property type="entry name" value="Phospholipase D/nuclease"/>
    <property type="match status" value="2"/>
</dbReference>
<keyword evidence="12" id="KW-1185">Reference proteome</keyword>
<dbReference type="Pfam" id="PF13091">
    <property type="entry name" value="PLDc_2"/>
    <property type="match status" value="1"/>
</dbReference>
<feature type="domain" description="PLD phosphodiesterase" evidence="10">
    <location>
        <begin position="105"/>
        <end position="128"/>
    </location>
</feature>
<keyword evidence="8" id="KW-0443">Lipid metabolism</keyword>
<evidence type="ECO:0000256" key="3">
    <source>
        <dbReference type="ARBA" id="ARBA00004613"/>
    </source>
</evidence>
<evidence type="ECO:0000313" key="11">
    <source>
        <dbReference type="EMBL" id="MXO68434.1"/>
    </source>
</evidence>
<dbReference type="CDD" id="cd09143">
    <property type="entry name" value="PLDc_vPLD1_2_like_bac_2"/>
    <property type="match status" value="1"/>
</dbReference>
<dbReference type="Proteomes" id="UP000444401">
    <property type="component" value="Unassembled WGS sequence"/>
</dbReference>
<dbReference type="PROSITE" id="PS50035">
    <property type="entry name" value="PLD"/>
    <property type="match status" value="2"/>
</dbReference>
<evidence type="ECO:0000256" key="8">
    <source>
        <dbReference type="ARBA" id="ARBA00023098"/>
    </source>
</evidence>
<comment type="subcellular location">
    <subcellularLocation>
        <location evidence="3">Secreted</location>
    </subcellularLocation>
</comment>
<dbReference type="InterPro" id="IPR001736">
    <property type="entry name" value="PLipase_D/transphosphatidylase"/>
</dbReference>
<evidence type="ECO:0000256" key="5">
    <source>
        <dbReference type="ARBA" id="ARBA00022525"/>
    </source>
</evidence>
<evidence type="ECO:0000256" key="7">
    <source>
        <dbReference type="ARBA" id="ARBA00022801"/>
    </source>
</evidence>
<gene>
    <name evidence="11" type="ORF">GRI72_06300</name>
</gene>
<proteinExistence type="predicted"/>
<evidence type="ECO:0000256" key="1">
    <source>
        <dbReference type="ARBA" id="ARBA00000798"/>
    </source>
</evidence>
<reference evidence="11 12" key="1">
    <citation type="submission" date="2019-12" db="EMBL/GenBank/DDBJ databases">
        <title>Genomic-based taxomic classification of the family Erythrobacteraceae.</title>
        <authorList>
            <person name="Xu L."/>
        </authorList>
    </citation>
    <scope>NUCLEOTIDE SEQUENCE [LARGE SCALE GENOMIC DNA]</scope>
    <source>
        <strain evidence="11 12">H32</strain>
    </source>
</reference>
<dbReference type="PANTHER" id="PTHR18896">
    <property type="entry name" value="PHOSPHOLIPASE D"/>
    <property type="match status" value="1"/>
</dbReference>
<evidence type="ECO:0000259" key="10">
    <source>
        <dbReference type="PROSITE" id="PS50035"/>
    </source>
</evidence>
<dbReference type="InterPro" id="IPR015679">
    <property type="entry name" value="PLipase_D_fam"/>
</dbReference>
<accession>A0ABW9UUB6</accession>
<evidence type="ECO:0000256" key="2">
    <source>
        <dbReference type="ARBA" id="ARBA00003145"/>
    </source>
</evidence>
<protein>
    <recommendedName>
        <fullName evidence="4">Phospholipase D</fullName>
    </recommendedName>
    <alternativeName>
        <fullName evidence="9">Choline phosphatase</fullName>
    </alternativeName>
</protein>
<dbReference type="EMBL" id="WTYO01000002">
    <property type="protein sequence ID" value="MXO68434.1"/>
    <property type="molecule type" value="Genomic_DNA"/>
</dbReference>
<dbReference type="Gene3D" id="3.30.870.10">
    <property type="entry name" value="Endonuclease Chain A"/>
    <property type="match status" value="2"/>
</dbReference>
<keyword evidence="7" id="KW-0378">Hydrolase</keyword>
<evidence type="ECO:0000256" key="4">
    <source>
        <dbReference type="ARBA" id="ARBA00018392"/>
    </source>
</evidence>
<comment type="caution">
    <text evidence="11">The sequence shown here is derived from an EMBL/GenBank/DDBJ whole genome shotgun (WGS) entry which is preliminary data.</text>
</comment>